<evidence type="ECO:0000313" key="2">
    <source>
        <dbReference type="EMBL" id="SEC56729.1"/>
    </source>
</evidence>
<feature type="transmembrane region" description="Helical" evidence="1">
    <location>
        <begin position="56"/>
        <end position="73"/>
    </location>
</feature>
<dbReference type="Proteomes" id="UP000183038">
    <property type="component" value="Unassembled WGS sequence"/>
</dbReference>
<gene>
    <name evidence="2" type="ORF">SAMN05192540_3494</name>
</gene>
<evidence type="ECO:0000313" key="3">
    <source>
        <dbReference type="Proteomes" id="UP000183038"/>
    </source>
</evidence>
<sequence>MRIRFYINPLVIVDIIVLTIPHKMKKLFTLHNLKFVLGFATGFIIYDAFAKDEIDWVKAIVVAILSVVIMFGIDRVKK</sequence>
<feature type="transmembrane region" description="Helical" evidence="1">
    <location>
        <begin position="33"/>
        <end position="50"/>
    </location>
</feature>
<dbReference type="EMBL" id="FNTB01000001">
    <property type="protein sequence ID" value="SEC56729.1"/>
    <property type="molecule type" value="Genomic_DNA"/>
</dbReference>
<keyword evidence="1" id="KW-0472">Membrane</keyword>
<accession>A0A1H4TK44</accession>
<organism evidence="2 3">
    <name type="scientific">Maribacter dokdonensis</name>
    <dbReference type="NCBI Taxonomy" id="320912"/>
    <lineage>
        <taxon>Bacteria</taxon>
        <taxon>Pseudomonadati</taxon>
        <taxon>Bacteroidota</taxon>
        <taxon>Flavobacteriia</taxon>
        <taxon>Flavobacteriales</taxon>
        <taxon>Flavobacteriaceae</taxon>
        <taxon>Maribacter</taxon>
    </lineage>
</organism>
<proteinExistence type="predicted"/>
<reference evidence="2 3" key="1">
    <citation type="submission" date="2016-10" db="EMBL/GenBank/DDBJ databases">
        <authorList>
            <person name="de Groot N.N."/>
        </authorList>
    </citation>
    <scope>NUCLEOTIDE SEQUENCE [LARGE SCALE GENOMIC DNA]</scope>
    <source>
        <strain evidence="2 3">MAR_2009_71</strain>
    </source>
</reference>
<protein>
    <submittedName>
        <fullName evidence="2">Uncharacterized protein</fullName>
    </submittedName>
</protein>
<name>A0A1H4TK44_9FLAO</name>
<keyword evidence="1" id="KW-1133">Transmembrane helix</keyword>
<evidence type="ECO:0000256" key="1">
    <source>
        <dbReference type="SAM" id="Phobius"/>
    </source>
</evidence>
<dbReference type="AlphaFoldDB" id="A0A1H4TK44"/>
<keyword evidence="1" id="KW-0812">Transmembrane</keyword>